<dbReference type="Proteomes" id="UP001163223">
    <property type="component" value="Chromosome"/>
</dbReference>
<reference evidence="1" key="1">
    <citation type="submission" date="2022-11" db="EMBL/GenBank/DDBJ databases">
        <title>beta-Carotene-producing bacterium, Jeongeuplla avenae sp. nov., alleviates the salt stress of Arabidopsis seedlings.</title>
        <authorList>
            <person name="Jiang L."/>
            <person name="Lee J."/>
        </authorList>
    </citation>
    <scope>NUCLEOTIDE SEQUENCE</scope>
    <source>
        <strain evidence="1">DY_R2A_6</strain>
    </source>
</reference>
<sequence length="403" mass="42472">MASRRCEVAVVGGGLAGAAAAIAFAAEGFDTLLAAPAPPETDRRSTALIGRSVAFLSAIGVFEAARPHAEALRSMRLIDDTGRLLKAPTVEFRASEIGVSAFGYNILNTDLAAALAGRAAALSSHLTTVEARVEEIRFEDDHAVLDLGEAGTWRAQLVVGADGRRSIAREKAGIAAREWRYPQTALVFNFEHARAHDGVSNEFHTRSGPFTQVPLPGSRSSLVWVEAPDRADLYADLKPERLGAVVEQKLHSILGAVTVEEPIQRFPLSGLSAAAMSGPRLALVGEAAHAFPPIGAQGLNLGLRDVEALVSAVRNGRDDPGSASVLRRYAQGRVGDVSSRSSGVDLLNRSLLADFLPVQAARSVGLGALRNVGFLRHFAMREGISPGAGFTGIPRSVREGIDG</sequence>
<gene>
    <name evidence="1" type="ORF">OXU80_12295</name>
</gene>
<accession>A0ACD4NVR3</accession>
<evidence type="ECO:0000313" key="2">
    <source>
        <dbReference type="Proteomes" id="UP001163223"/>
    </source>
</evidence>
<organism evidence="1 2">
    <name type="scientific">Antarcticirhabdus aurantiaca</name>
    <dbReference type="NCBI Taxonomy" id="2606717"/>
    <lineage>
        <taxon>Bacteria</taxon>
        <taxon>Pseudomonadati</taxon>
        <taxon>Pseudomonadota</taxon>
        <taxon>Alphaproteobacteria</taxon>
        <taxon>Hyphomicrobiales</taxon>
        <taxon>Aurantimonadaceae</taxon>
        <taxon>Antarcticirhabdus</taxon>
    </lineage>
</organism>
<keyword evidence="2" id="KW-1185">Reference proteome</keyword>
<dbReference type="EMBL" id="CP113520">
    <property type="protein sequence ID" value="WAJ30929.1"/>
    <property type="molecule type" value="Genomic_DNA"/>
</dbReference>
<name>A0ACD4NVR3_9HYPH</name>
<evidence type="ECO:0000313" key="1">
    <source>
        <dbReference type="EMBL" id="WAJ30929.1"/>
    </source>
</evidence>
<proteinExistence type="predicted"/>
<protein>
    <submittedName>
        <fullName evidence="1">UbiH/UbiF family hydroxylase</fullName>
    </submittedName>
</protein>